<name>A0A0F9EFG3_9ZZZZ</name>
<evidence type="ECO:0000313" key="1">
    <source>
        <dbReference type="EMBL" id="KKL72704.1"/>
    </source>
</evidence>
<gene>
    <name evidence="1" type="ORF">LCGC14_2082230</name>
</gene>
<protein>
    <submittedName>
        <fullName evidence="1">Uncharacterized protein</fullName>
    </submittedName>
</protein>
<sequence length="168" mass="19679">MAKSTIKPPNKVILTLLGIELPQAYQDYFDGLDESGGNMPYDLIYHWEPRKSYDEPNPAIHCILQRGDIQQRSMKNQTTLENIFIEIHYYTENYDEIWSMYQSIMQIIIENHKVQDVDDGTNVFENSGIESLRATEVEWDTIYSDREEHSIHVMILTVDVQVQNSYIT</sequence>
<reference evidence="1" key="1">
    <citation type="journal article" date="2015" name="Nature">
        <title>Complex archaea that bridge the gap between prokaryotes and eukaryotes.</title>
        <authorList>
            <person name="Spang A."/>
            <person name="Saw J.H."/>
            <person name="Jorgensen S.L."/>
            <person name="Zaremba-Niedzwiedzka K."/>
            <person name="Martijn J."/>
            <person name="Lind A.E."/>
            <person name="van Eijk R."/>
            <person name="Schleper C."/>
            <person name="Guy L."/>
            <person name="Ettema T.J."/>
        </authorList>
    </citation>
    <scope>NUCLEOTIDE SEQUENCE</scope>
</reference>
<accession>A0A0F9EFG3</accession>
<proteinExistence type="predicted"/>
<organism evidence="1">
    <name type="scientific">marine sediment metagenome</name>
    <dbReference type="NCBI Taxonomy" id="412755"/>
    <lineage>
        <taxon>unclassified sequences</taxon>
        <taxon>metagenomes</taxon>
        <taxon>ecological metagenomes</taxon>
    </lineage>
</organism>
<dbReference type="AlphaFoldDB" id="A0A0F9EFG3"/>
<dbReference type="EMBL" id="LAZR01025190">
    <property type="protein sequence ID" value="KKL72704.1"/>
    <property type="molecule type" value="Genomic_DNA"/>
</dbReference>
<comment type="caution">
    <text evidence="1">The sequence shown here is derived from an EMBL/GenBank/DDBJ whole genome shotgun (WGS) entry which is preliminary data.</text>
</comment>